<reference evidence="1" key="2">
    <citation type="journal article" date="2015" name="Fish Shellfish Immunol.">
        <title>Early steps in the European eel (Anguilla anguilla)-Vibrio vulnificus interaction in the gills: Role of the RtxA13 toxin.</title>
        <authorList>
            <person name="Callol A."/>
            <person name="Pajuelo D."/>
            <person name="Ebbesson L."/>
            <person name="Teles M."/>
            <person name="MacKenzie S."/>
            <person name="Amaro C."/>
        </authorList>
    </citation>
    <scope>NUCLEOTIDE SEQUENCE</scope>
</reference>
<dbReference type="AlphaFoldDB" id="A0A0E9PCL6"/>
<reference evidence="1" key="1">
    <citation type="submission" date="2014-11" db="EMBL/GenBank/DDBJ databases">
        <authorList>
            <person name="Amaro Gonzalez C."/>
        </authorList>
    </citation>
    <scope>NUCLEOTIDE SEQUENCE</scope>
</reference>
<organism evidence="1">
    <name type="scientific">Anguilla anguilla</name>
    <name type="common">European freshwater eel</name>
    <name type="synonym">Muraena anguilla</name>
    <dbReference type="NCBI Taxonomy" id="7936"/>
    <lineage>
        <taxon>Eukaryota</taxon>
        <taxon>Metazoa</taxon>
        <taxon>Chordata</taxon>
        <taxon>Craniata</taxon>
        <taxon>Vertebrata</taxon>
        <taxon>Euteleostomi</taxon>
        <taxon>Actinopterygii</taxon>
        <taxon>Neopterygii</taxon>
        <taxon>Teleostei</taxon>
        <taxon>Anguilliformes</taxon>
        <taxon>Anguillidae</taxon>
        <taxon>Anguilla</taxon>
    </lineage>
</organism>
<accession>A0A0E9PCL6</accession>
<sequence length="21" mass="2535">MTEYLKFKVCNLIYWKLTAAV</sequence>
<proteinExistence type="predicted"/>
<evidence type="ECO:0000313" key="1">
    <source>
        <dbReference type="EMBL" id="JAH02401.1"/>
    </source>
</evidence>
<name>A0A0E9PCL6_ANGAN</name>
<dbReference type="EMBL" id="GBXM01106176">
    <property type="protein sequence ID" value="JAH02401.1"/>
    <property type="molecule type" value="Transcribed_RNA"/>
</dbReference>
<protein>
    <submittedName>
        <fullName evidence="1">Uncharacterized protein</fullName>
    </submittedName>
</protein>